<dbReference type="InterPro" id="IPR001660">
    <property type="entry name" value="SAM"/>
</dbReference>
<keyword evidence="1" id="KW-0813">Transport</keyword>
<dbReference type="PROSITE" id="PS50105">
    <property type="entry name" value="SAM_DOMAIN"/>
    <property type="match status" value="1"/>
</dbReference>
<dbReference type="Gene3D" id="1.10.238.180">
    <property type="match status" value="1"/>
</dbReference>
<feature type="compositionally biased region" description="Low complexity" evidence="15">
    <location>
        <begin position="607"/>
        <end position="617"/>
    </location>
</feature>
<reference evidence="19" key="1">
    <citation type="submission" date="2025-08" db="UniProtKB">
        <authorList>
            <consortium name="Ensembl"/>
        </authorList>
    </citation>
    <scope>IDENTIFICATION</scope>
</reference>
<evidence type="ECO:0000256" key="11">
    <source>
        <dbReference type="ARBA" id="ARBA00023136"/>
    </source>
</evidence>
<dbReference type="GeneID" id="101477486"/>
<evidence type="ECO:0000256" key="14">
    <source>
        <dbReference type="SAM" id="Coils"/>
    </source>
</evidence>
<evidence type="ECO:0000256" key="9">
    <source>
        <dbReference type="ARBA" id="ARBA00023054"/>
    </source>
</evidence>
<dbReference type="AlphaFoldDB" id="A0A3P9DST3"/>
<evidence type="ECO:0000313" key="19">
    <source>
        <dbReference type="Ensembl" id="ENSMZEP00005037302.1"/>
    </source>
</evidence>
<feature type="region of interest" description="Disordered" evidence="15">
    <location>
        <begin position="604"/>
        <end position="662"/>
    </location>
</feature>
<evidence type="ECO:0000256" key="5">
    <source>
        <dbReference type="ARBA" id="ARBA00022723"/>
    </source>
</evidence>
<feature type="domain" description="SAM" evidence="17">
    <location>
        <begin position="134"/>
        <end position="191"/>
    </location>
</feature>
<sequence>MACVCVWLAGVCLLSMRVEAHHGLDRSSDHAHPEQHHHHVVSTSDTTSDLCAIDQQLCEDENSLLSFEAIRSIHKLMDDDADGTVDATETDEFLREDLKDHNPKAKHSSFHRADAHISVEDMWNAWKGSEVYNWTVQRVEDWLASVELPQYRESFRRHQLDGQALPRLAVKNATLTVSVLKILDRSHAQKLQLKALDIVLFGPPPGQQSRWKDLVLGLSILMALGGCWFAYAQTRKSRDDLGKLVKDLESLQRAEQSLLDLQEKLQQAQEEQRCVQVEKVKVEEELRNEINSAKEEALRLRELREGNKNERSRQKYAEEELEQVRKVLKKAERELESRVHWTPPEALQKWLQLTHEIEVQYYNIKKQSAERQLLQAREGAEKIKKKRSSLFGTFHVAHSSSLDDVDHKILSAKQALAEVTAALREKLHRWQQIESLTGFCLVTNPGLGALATALNLDPSFLGLRPPTPQHLLLSDDLDDMDEDILSPGTLQSQSVMPLRQRIGDPALNTFSSQRDIMNRSDSDSALPQSHSDPRGQHSSKSFLLTSRLHPLQDPGSRLGMGGGGGGLEKSSSLGELRGISASVLASACSTRSLCITSDATDGTAVFSSSTSSSSSGSARGAGLQVPTRKGGTEEDAGEDSESSGSRRRNAFNKLFKKKHGRY</sequence>
<dbReference type="FunFam" id="1.20.5.340:FF:000011">
    <property type="entry name" value="Stromal interaction molecule 1"/>
    <property type="match status" value="1"/>
</dbReference>
<evidence type="ECO:0000256" key="15">
    <source>
        <dbReference type="SAM" id="MobiDB-lite"/>
    </source>
</evidence>
<dbReference type="InterPro" id="IPR002048">
    <property type="entry name" value="EF_hand_dom"/>
</dbReference>
<feature type="domain" description="EF-hand" evidence="18">
    <location>
        <begin position="65"/>
        <end position="100"/>
    </location>
</feature>
<evidence type="ECO:0000259" key="17">
    <source>
        <dbReference type="PROSITE" id="PS50105"/>
    </source>
</evidence>
<feature type="coiled-coil region" evidence="14">
    <location>
        <begin position="244"/>
        <end position="338"/>
    </location>
</feature>
<dbReference type="SUPFAM" id="SSF47769">
    <property type="entry name" value="SAM/Pointed domain"/>
    <property type="match status" value="1"/>
</dbReference>
<keyword evidence="10" id="KW-0406">Ion transport</keyword>
<dbReference type="Gene3D" id="1.20.5.340">
    <property type="match status" value="1"/>
</dbReference>
<keyword evidence="20" id="KW-1185">Reference proteome</keyword>
<dbReference type="GO" id="GO:0006874">
    <property type="term" value="P:intracellular calcium ion homeostasis"/>
    <property type="evidence" value="ECO:0007669"/>
    <property type="project" value="TreeGrafter"/>
</dbReference>
<dbReference type="PROSITE" id="PS50222">
    <property type="entry name" value="EF_HAND_2"/>
    <property type="match status" value="1"/>
</dbReference>
<evidence type="ECO:0000256" key="16">
    <source>
        <dbReference type="SAM" id="SignalP"/>
    </source>
</evidence>
<dbReference type="Pfam" id="PF25578">
    <property type="entry name" value="EF-hand_STIM1"/>
    <property type="match status" value="1"/>
</dbReference>
<evidence type="ECO:0000256" key="12">
    <source>
        <dbReference type="ARBA" id="ARBA00023180"/>
    </source>
</evidence>
<dbReference type="GO" id="GO:0005246">
    <property type="term" value="F:calcium channel regulator activity"/>
    <property type="evidence" value="ECO:0007669"/>
    <property type="project" value="InterPro"/>
</dbReference>
<dbReference type="GO" id="GO:0002115">
    <property type="term" value="P:store-operated calcium entry"/>
    <property type="evidence" value="ECO:0007669"/>
    <property type="project" value="TreeGrafter"/>
</dbReference>
<organism evidence="19 20">
    <name type="scientific">Maylandia zebra</name>
    <name type="common">zebra mbuna</name>
    <dbReference type="NCBI Taxonomy" id="106582"/>
    <lineage>
        <taxon>Eukaryota</taxon>
        <taxon>Metazoa</taxon>
        <taxon>Chordata</taxon>
        <taxon>Craniata</taxon>
        <taxon>Vertebrata</taxon>
        <taxon>Euteleostomi</taxon>
        <taxon>Actinopterygii</taxon>
        <taxon>Neopterygii</taxon>
        <taxon>Teleostei</taxon>
        <taxon>Neoteleostei</taxon>
        <taxon>Acanthomorphata</taxon>
        <taxon>Ovalentaria</taxon>
        <taxon>Cichlomorphae</taxon>
        <taxon>Cichliformes</taxon>
        <taxon>Cichlidae</taxon>
        <taxon>African cichlids</taxon>
        <taxon>Pseudocrenilabrinae</taxon>
        <taxon>Haplochromini</taxon>
        <taxon>Maylandia</taxon>
        <taxon>Maylandia zebra complex</taxon>
    </lineage>
</organism>
<dbReference type="InterPro" id="IPR057835">
    <property type="entry name" value="EF-hand_STIM1/2"/>
</dbReference>
<dbReference type="RefSeq" id="XP_004556953.1">
    <property type="nucleotide sequence ID" value="XM_004556896.3"/>
</dbReference>
<dbReference type="GO" id="GO:0005886">
    <property type="term" value="C:plasma membrane"/>
    <property type="evidence" value="ECO:0007669"/>
    <property type="project" value="TreeGrafter"/>
</dbReference>
<keyword evidence="4" id="KW-0812">Transmembrane</keyword>
<keyword evidence="8" id="KW-1133">Transmembrane helix</keyword>
<keyword evidence="9 14" id="KW-0175">Coiled coil</keyword>
<dbReference type="Pfam" id="PF07647">
    <property type="entry name" value="SAM_2"/>
    <property type="match status" value="1"/>
</dbReference>
<keyword evidence="12" id="KW-0325">Glycoprotein</keyword>
<dbReference type="GO" id="GO:0051049">
    <property type="term" value="P:regulation of transport"/>
    <property type="evidence" value="ECO:0007669"/>
    <property type="project" value="UniProtKB-ARBA"/>
</dbReference>
<feature type="chain" id="PRO_5017942666" evidence="16">
    <location>
        <begin position="21"/>
        <end position="662"/>
    </location>
</feature>
<dbReference type="FunFam" id="1.10.238.180:FF:000001">
    <property type="entry name" value="Stromal interaction molecule 1"/>
    <property type="match status" value="1"/>
</dbReference>
<evidence type="ECO:0000256" key="10">
    <source>
        <dbReference type="ARBA" id="ARBA00023065"/>
    </source>
</evidence>
<evidence type="ECO:0000256" key="13">
    <source>
        <dbReference type="ARBA" id="ARBA00046288"/>
    </source>
</evidence>
<dbReference type="InterPro" id="IPR032393">
    <property type="entry name" value="SOAR_STIM1/2"/>
</dbReference>
<name>A0A3P9DST3_9CICH</name>
<keyword evidence="7" id="KW-0106">Calcium</keyword>
<dbReference type="Gene3D" id="1.10.150.50">
    <property type="entry name" value="Transcription Factor, Ets-1"/>
    <property type="match status" value="1"/>
</dbReference>
<feature type="compositionally biased region" description="Gly residues" evidence="15">
    <location>
        <begin position="558"/>
        <end position="567"/>
    </location>
</feature>
<evidence type="ECO:0000313" key="20">
    <source>
        <dbReference type="Proteomes" id="UP000265160"/>
    </source>
</evidence>
<dbReference type="PANTHER" id="PTHR15136:SF14">
    <property type="entry name" value="STROMAL INTERACTION MOLECULE 1 ISOFORM X1"/>
    <property type="match status" value="1"/>
</dbReference>
<dbReference type="Gene3D" id="1.10.287.3550">
    <property type="match status" value="1"/>
</dbReference>
<keyword evidence="6 16" id="KW-0732">Signal</keyword>
<feature type="signal peptide" evidence="16">
    <location>
        <begin position="1"/>
        <end position="20"/>
    </location>
</feature>
<dbReference type="InterPro" id="IPR013761">
    <property type="entry name" value="SAM/pointed_sf"/>
</dbReference>
<dbReference type="Proteomes" id="UP000265160">
    <property type="component" value="Unplaced"/>
</dbReference>
<dbReference type="GO" id="GO:0005783">
    <property type="term" value="C:endoplasmic reticulum"/>
    <property type="evidence" value="ECO:0007669"/>
    <property type="project" value="TreeGrafter"/>
</dbReference>
<dbReference type="FunFam" id="1.10.150.50:FF:000009">
    <property type="entry name" value="Stromal interaction molecule 1"/>
    <property type="match status" value="1"/>
</dbReference>
<feature type="compositionally biased region" description="Basic residues" evidence="15">
    <location>
        <begin position="645"/>
        <end position="662"/>
    </location>
</feature>
<protein>
    <submittedName>
        <fullName evidence="19">Stromal interaction molecule 1</fullName>
    </submittedName>
</protein>
<reference evidence="19" key="2">
    <citation type="submission" date="2025-09" db="UniProtKB">
        <authorList>
            <consortium name="Ensembl"/>
        </authorList>
    </citation>
    <scope>IDENTIFICATION</scope>
</reference>
<keyword evidence="11" id="KW-0472">Membrane</keyword>
<evidence type="ECO:0000256" key="4">
    <source>
        <dbReference type="ARBA" id="ARBA00022692"/>
    </source>
</evidence>
<accession>A0A3P9DST3</accession>
<evidence type="ECO:0000256" key="1">
    <source>
        <dbReference type="ARBA" id="ARBA00022448"/>
    </source>
</evidence>
<dbReference type="GO" id="GO:0005509">
    <property type="term" value="F:calcium ion binding"/>
    <property type="evidence" value="ECO:0007669"/>
    <property type="project" value="InterPro"/>
</dbReference>
<evidence type="ECO:0000256" key="6">
    <source>
        <dbReference type="ARBA" id="ARBA00022729"/>
    </source>
</evidence>
<dbReference type="Pfam" id="PF16533">
    <property type="entry name" value="SOAR"/>
    <property type="match status" value="1"/>
</dbReference>
<dbReference type="CDD" id="cd11722">
    <property type="entry name" value="SOAR"/>
    <property type="match status" value="1"/>
</dbReference>
<evidence type="ECO:0000256" key="3">
    <source>
        <dbReference type="ARBA" id="ARBA00022568"/>
    </source>
</evidence>
<evidence type="ECO:0000256" key="7">
    <source>
        <dbReference type="ARBA" id="ARBA00022837"/>
    </source>
</evidence>
<dbReference type="InterPro" id="IPR037608">
    <property type="entry name" value="STIM1/2"/>
</dbReference>
<dbReference type="Ensembl" id="ENSMZET00005038606.1">
    <property type="protein sequence ID" value="ENSMZEP00005037302.1"/>
    <property type="gene ID" value="ENSMZEG00005027805.1"/>
</dbReference>
<keyword evidence="5" id="KW-0479">Metal-binding</keyword>
<proteinExistence type="predicted"/>
<feature type="region of interest" description="Disordered" evidence="15">
    <location>
        <begin position="509"/>
        <end position="571"/>
    </location>
</feature>
<comment type="subcellular location">
    <subcellularLocation>
        <location evidence="13">Endomembrane system</location>
        <topology evidence="13">Single-pass type I membrane protein</topology>
    </subcellularLocation>
</comment>
<evidence type="ECO:0000256" key="2">
    <source>
        <dbReference type="ARBA" id="ARBA00022553"/>
    </source>
</evidence>
<keyword evidence="3" id="KW-0109">Calcium transport</keyword>
<evidence type="ECO:0000259" key="18">
    <source>
        <dbReference type="PROSITE" id="PS50222"/>
    </source>
</evidence>
<dbReference type="SMART" id="SM00454">
    <property type="entry name" value="SAM"/>
    <property type="match status" value="1"/>
</dbReference>
<evidence type="ECO:0000256" key="8">
    <source>
        <dbReference type="ARBA" id="ARBA00022989"/>
    </source>
</evidence>
<feature type="compositionally biased region" description="Polar residues" evidence="15">
    <location>
        <begin position="523"/>
        <end position="544"/>
    </location>
</feature>
<keyword evidence="2" id="KW-0597">Phosphoprotein</keyword>
<dbReference type="GeneTree" id="ENSGT00390000000214"/>
<dbReference type="PANTHER" id="PTHR15136">
    <property type="entry name" value="STROMAL INTERACTION MOLECULE HOMOLOG"/>
    <property type="match status" value="1"/>
</dbReference>